<evidence type="ECO:0000313" key="4">
    <source>
        <dbReference type="Proteomes" id="UP001489509"/>
    </source>
</evidence>
<organism evidence="3 4">
    <name type="scientific">Solibaculum intestinale</name>
    <dbReference type="NCBI Taxonomy" id="3133165"/>
    <lineage>
        <taxon>Bacteria</taxon>
        <taxon>Bacillati</taxon>
        <taxon>Bacillota</taxon>
        <taxon>Clostridia</taxon>
        <taxon>Eubacteriales</taxon>
        <taxon>Oscillospiraceae</taxon>
        <taxon>Solibaculum</taxon>
    </lineage>
</organism>
<gene>
    <name evidence="3" type="ORF">WMO26_01470</name>
</gene>
<dbReference type="RefSeq" id="WP_349217750.1">
    <property type="nucleotide sequence ID" value="NZ_JBBMFD010000001.1"/>
</dbReference>
<comment type="caution">
    <text evidence="3">The sequence shown here is derived from an EMBL/GenBank/DDBJ whole genome shotgun (WGS) entry which is preliminary data.</text>
</comment>
<evidence type="ECO:0000256" key="2">
    <source>
        <dbReference type="SAM" id="SignalP"/>
    </source>
</evidence>
<proteinExistence type="predicted"/>
<accession>A0ABV1DWR0</accession>
<dbReference type="Proteomes" id="UP001489509">
    <property type="component" value="Unassembled WGS sequence"/>
</dbReference>
<feature type="region of interest" description="Disordered" evidence="1">
    <location>
        <begin position="252"/>
        <end position="273"/>
    </location>
</feature>
<evidence type="ECO:0000313" key="3">
    <source>
        <dbReference type="EMBL" id="MEQ2439492.1"/>
    </source>
</evidence>
<name>A0ABV1DWR0_9FIRM</name>
<evidence type="ECO:0000256" key="1">
    <source>
        <dbReference type="SAM" id="MobiDB-lite"/>
    </source>
</evidence>
<dbReference type="EMBL" id="JBBMFD010000001">
    <property type="protein sequence ID" value="MEQ2439492.1"/>
    <property type="molecule type" value="Genomic_DNA"/>
</dbReference>
<feature type="chain" id="PRO_5045767414" evidence="2">
    <location>
        <begin position="25"/>
        <end position="273"/>
    </location>
</feature>
<keyword evidence="2" id="KW-0732">Signal</keyword>
<reference evidence="3 4" key="1">
    <citation type="submission" date="2024-03" db="EMBL/GenBank/DDBJ databases">
        <title>Human intestinal bacterial collection.</title>
        <authorList>
            <person name="Pauvert C."/>
            <person name="Hitch T.C.A."/>
            <person name="Clavel T."/>
        </authorList>
    </citation>
    <scope>NUCLEOTIDE SEQUENCE [LARGE SCALE GENOMIC DNA]</scope>
    <source>
        <strain evidence="3 4">CLA-JM-H44</strain>
    </source>
</reference>
<protein>
    <submittedName>
        <fullName evidence="3">Uncharacterized protein</fullName>
    </submittedName>
</protein>
<sequence>MRRRLKSVAAVLLTLVLVCLAAFAPLEYFRQQDNELLHTAHPRQQVTATIDPEAKEIYLVRAIHRIYDEAASNLVSFTNVDDSMMRMYLNAQLGDVIAAGLLSETIAEDIAKTQSFSQIGITWRDGDETVKLAKYTVQIADTFQFYYQMEGKTNKLLSIYLRDERLTGHTESQKMGIMRSFISYLGLDMVDDWVYSSEGFSSEKAQLQVYGSMGKGELALEVVPSGLYQTGTWRKRFLSNFFLIQPSQPWGWQNAGKPQESASEQEEASLPAD</sequence>
<feature type="signal peptide" evidence="2">
    <location>
        <begin position="1"/>
        <end position="24"/>
    </location>
</feature>
<keyword evidence="4" id="KW-1185">Reference proteome</keyword>